<dbReference type="EMBL" id="HBUF01230179">
    <property type="protein sequence ID" value="CAG6673054.1"/>
    <property type="molecule type" value="Transcribed_RNA"/>
</dbReference>
<protein>
    <submittedName>
        <fullName evidence="4">Uncharacterized protein</fullName>
    </submittedName>
</protein>
<proteinExistence type="predicted"/>
<sequence>MLKLTCLLCACVVTLSAQDPNDATQPTLETVKINVNNTGNGPANITNTSGAVSDVNGAVNDVNGTLTDNTLLGNQTSVEIDETNKTNASGTVDIAIAQTEANKVDEINAVPTTAGGGNDTLIDKVENVVKRLFKRDIVGSLVSRMTYELVDKKPKITIPPFMQAEYYKLKQRKNEIELNKKIWQGKNLTHYEDLIQNTWEKLVNWSQDHIRFEDKIIEIHKLKNRDNIQRTKELDSMDEPDSEDKMRSVDSAENSKSMGPEYATVKNVDEVREKYLIEHEIAELEKKMKNKPKQEDNEKSRLVLKELKHELSQIQLKYDRIRALKLSRQLAEDIWTDKGMIDKKKDGKDSDESEKKEG</sequence>
<keyword evidence="3" id="KW-0732">Signal</keyword>
<evidence type="ECO:0000256" key="1">
    <source>
        <dbReference type="SAM" id="Coils"/>
    </source>
</evidence>
<dbReference type="EMBL" id="HBUF01135105">
    <property type="protein sequence ID" value="CAG6645064.1"/>
    <property type="molecule type" value="Transcribed_RNA"/>
</dbReference>
<dbReference type="EMBL" id="HBUF01230180">
    <property type="protein sequence ID" value="CAG6673056.1"/>
    <property type="molecule type" value="Transcribed_RNA"/>
</dbReference>
<dbReference type="EMBL" id="HBUF01540323">
    <property type="protein sequence ID" value="CAG6754819.1"/>
    <property type="molecule type" value="Transcribed_RNA"/>
</dbReference>
<dbReference type="EMBL" id="HBUF01135106">
    <property type="protein sequence ID" value="CAG6645067.1"/>
    <property type="molecule type" value="Transcribed_RNA"/>
</dbReference>
<evidence type="ECO:0000256" key="2">
    <source>
        <dbReference type="SAM" id="MobiDB-lite"/>
    </source>
</evidence>
<evidence type="ECO:0000313" key="4">
    <source>
        <dbReference type="EMBL" id="CAG6754819.1"/>
    </source>
</evidence>
<feature type="chain" id="PRO_5036262712" evidence="3">
    <location>
        <begin position="18"/>
        <end position="358"/>
    </location>
</feature>
<dbReference type="EMBL" id="HBUF01230182">
    <property type="protein sequence ID" value="CAG6673060.1"/>
    <property type="molecule type" value="Transcribed_RNA"/>
</dbReference>
<feature type="signal peptide" evidence="3">
    <location>
        <begin position="1"/>
        <end position="17"/>
    </location>
</feature>
<dbReference type="EMBL" id="HBUF01230181">
    <property type="protein sequence ID" value="CAG6673058.1"/>
    <property type="molecule type" value="Transcribed_RNA"/>
</dbReference>
<organism evidence="4">
    <name type="scientific">Cacopsylla melanoneura</name>
    <dbReference type="NCBI Taxonomy" id="428564"/>
    <lineage>
        <taxon>Eukaryota</taxon>
        <taxon>Metazoa</taxon>
        <taxon>Ecdysozoa</taxon>
        <taxon>Arthropoda</taxon>
        <taxon>Hexapoda</taxon>
        <taxon>Insecta</taxon>
        <taxon>Pterygota</taxon>
        <taxon>Neoptera</taxon>
        <taxon>Paraneoptera</taxon>
        <taxon>Hemiptera</taxon>
        <taxon>Sternorrhyncha</taxon>
        <taxon>Psylloidea</taxon>
        <taxon>Psyllidae</taxon>
        <taxon>Psyllinae</taxon>
        <taxon>Cacopsylla</taxon>
    </lineage>
</organism>
<feature type="coiled-coil region" evidence="1">
    <location>
        <begin position="297"/>
        <end position="324"/>
    </location>
</feature>
<reference evidence="4" key="1">
    <citation type="submission" date="2021-05" db="EMBL/GenBank/DDBJ databases">
        <authorList>
            <person name="Alioto T."/>
            <person name="Alioto T."/>
            <person name="Gomez Garrido J."/>
        </authorList>
    </citation>
    <scope>NUCLEOTIDE SEQUENCE</scope>
</reference>
<keyword evidence="1" id="KW-0175">Coiled coil</keyword>
<dbReference type="EMBL" id="HBUF01135104">
    <property type="protein sequence ID" value="CAG6645061.1"/>
    <property type="molecule type" value="Transcribed_RNA"/>
</dbReference>
<dbReference type="AlphaFoldDB" id="A0A8D8ZVT4"/>
<feature type="region of interest" description="Disordered" evidence="2">
    <location>
        <begin position="230"/>
        <end position="261"/>
    </location>
</feature>
<name>A0A8D8ZVT4_9HEMI</name>
<feature type="region of interest" description="Disordered" evidence="2">
    <location>
        <begin position="337"/>
        <end position="358"/>
    </location>
</feature>
<evidence type="ECO:0000256" key="3">
    <source>
        <dbReference type="SAM" id="SignalP"/>
    </source>
</evidence>
<accession>A0A8D8ZVT4</accession>